<gene>
    <name evidence="3" type="ORF">HJA_14759</name>
</gene>
<evidence type="ECO:0000313" key="3">
    <source>
        <dbReference type="EMBL" id="KCZ86871.1"/>
    </source>
</evidence>
<organism evidence="3 4">
    <name type="scientific">Hyphomonas jannaschiana VP2</name>
    <dbReference type="NCBI Taxonomy" id="1280952"/>
    <lineage>
        <taxon>Bacteria</taxon>
        <taxon>Pseudomonadati</taxon>
        <taxon>Pseudomonadota</taxon>
        <taxon>Alphaproteobacteria</taxon>
        <taxon>Hyphomonadales</taxon>
        <taxon>Hyphomonadaceae</taxon>
        <taxon>Hyphomonas</taxon>
    </lineage>
</organism>
<evidence type="ECO:0000313" key="4">
    <source>
        <dbReference type="Proteomes" id="UP000024816"/>
    </source>
</evidence>
<feature type="region of interest" description="Disordered" evidence="1">
    <location>
        <begin position="47"/>
        <end position="67"/>
    </location>
</feature>
<evidence type="ECO:0000256" key="1">
    <source>
        <dbReference type="SAM" id="MobiDB-lite"/>
    </source>
</evidence>
<dbReference type="AlphaFoldDB" id="A0A059F8H0"/>
<dbReference type="STRING" id="1280952.HJA_14759"/>
<proteinExistence type="predicted"/>
<dbReference type="EMBL" id="ARYJ01000011">
    <property type="protein sequence ID" value="KCZ86871.1"/>
    <property type="molecule type" value="Genomic_DNA"/>
</dbReference>
<reference evidence="3 4" key="1">
    <citation type="journal article" date="2014" name="Antonie Van Leeuwenhoek">
        <title>Hyphomonas beringensis sp. nov. and Hyphomonas chukchiensis sp. nov., isolated from surface seawater of the Bering Sea and Chukchi Sea.</title>
        <authorList>
            <person name="Li C."/>
            <person name="Lai Q."/>
            <person name="Li G."/>
            <person name="Dong C."/>
            <person name="Wang J."/>
            <person name="Liao Y."/>
            <person name="Shao Z."/>
        </authorList>
    </citation>
    <scope>NUCLEOTIDE SEQUENCE [LARGE SCALE GENOMIC DNA]</scope>
    <source>
        <strain evidence="3 4">VP2</strain>
    </source>
</reference>
<name>A0A059F8H0_9PROT</name>
<dbReference type="PATRIC" id="fig|1280952.3.peg.2952"/>
<keyword evidence="2" id="KW-1133">Transmembrane helix</keyword>
<feature type="transmembrane region" description="Helical" evidence="2">
    <location>
        <begin position="20"/>
        <end position="39"/>
    </location>
</feature>
<protein>
    <submittedName>
        <fullName evidence="3">Uncharacterized protein</fullName>
    </submittedName>
</protein>
<dbReference type="RefSeq" id="WP_035583645.1">
    <property type="nucleotide sequence ID" value="NZ_ARYJ01000011.1"/>
</dbReference>
<comment type="caution">
    <text evidence="3">The sequence shown here is derived from an EMBL/GenBank/DDBJ whole genome shotgun (WGS) entry which is preliminary data.</text>
</comment>
<evidence type="ECO:0000256" key="2">
    <source>
        <dbReference type="SAM" id="Phobius"/>
    </source>
</evidence>
<dbReference type="Proteomes" id="UP000024816">
    <property type="component" value="Unassembled WGS sequence"/>
</dbReference>
<keyword evidence="2" id="KW-0472">Membrane</keyword>
<sequence>MTDPGDPKPDLPERAPARPVWLFWLIPMAMLVGIVWYVLRGDRSPDAAAENPAAVSEAPLSEAPDAQ</sequence>
<feature type="compositionally biased region" description="Low complexity" evidence="1">
    <location>
        <begin position="47"/>
        <end position="59"/>
    </location>
</feature>
<accession>A0A059F8H0</accession>
<keyword evidence="2" id="KW-0812">Transmembrane</keyword>
<keyword evidence="4" id="KW-1185">Reference proteome</keyword>
<dbReference type="OrthoDB" id="7620491at2"/>